<dbReference type="AlphaFoldDB" id="A0A7T5VAK8"/>
<evidence type="ECO:0000313" key="2">
    <source>
        <dbReference type="Proteomes" id="UP000596092"/>
    </source>
</evidence>
<name>A0A7T5VAK8_9BACT</name>
<gene>
    <name evidence="1" type="ORF">HP555_09860</name>
</gene>
<dbReference type="RefSeq" id="WP_199262007.1">
    <property type="nucleotide sequence ID" value="NZ_CP054140.1"/>
</dbReference>
<dbReference type="KEGG" id="dog:HP555_09860"/>
<reference evidence="1 2" key="1">
    <citation type="submission" date="2020-05" db="EMBL/GenBank/DDBJ databases">
        <title>Complete genome of Desulfobulbus oligotrophicus.</title>
        <authorList>
            <person name="Podar M."/>
        </authorList>
    </citation>
    <scope>NUCLEOTIDE SEQUENCE [LARGE SCALE GENOMIC DNA]</scope>
    <source>
        <strain evidence="1 2">Prop6</strain>
    </source>
</reference>
<organism evidence="1 2">
    <name type="scientific">Desulfobulbus oligotrophicus</name>
    <dbReference type="NCBI Taxonomy" id="1909699"/>
    <lineage>
        <taxon>Bacteria</taxon>
        <taxon>Pseudomonadati</taxon>
        <taxon>Thermodesulfobacteriota</taxon>
        <taxon>Desulfobulbia</taxon>
        <taxon>Desulfobulbales</taxon>
        <taxon>Desulfobulbaceae</taxon>
        <taxon>Desulfobulbus</taxon>
    </lineage>
</organism>
<evidence type="ECO:0000313" key="1">
    <source>
        <dbReference type="EMBL" id="QQG64352.1"/>
    </source>
</evidence>
<keyword evidence="2" id="KW-1185">Reference proteome</keyword>
<dbReference type="EMBL" id="CP054140">
    <property type="protein sequence ID" value="QQG64352.1"/>
    <property type="molecule type" value="Genomic_DNA"/>
</dbReference>
<proteinExistence type="predicted"/>
<sequence>MAQTSPAICTAVEKQNKTGYLRGLNAPSFFVLNSGAGKNYQAVQGFMLSLIAENISKIFAMENLAQYITRASFSQKRMTYISEESLDDPPS</sequence>
<protein>
    <submittedName>
        <fullName evidence="1">Uncharacterized protein</fullName>
    </submittedName>
</protein>
<dbReference type="Proteomes" id="UP000596092">
    <property type="component" value="Chromosome"/>
</dbReference>
<accession>A0A7T5VAK8</accession>